<dbReference type="STRING" id="1423775.FD03_GL001771"/>
<dbReference type="EMBL" id="AZDZ01000019">
    <property type="protein sequence ID" value="KRK79404.1"/>
    <property type="molecule type" value="Genomic_DNA"/>
</dbReference>
<dbReference type="AlphaFoldDB" id="A0A0R1K7I5"/>
<dbReference type="InterPro" id="IPR022742">
    <property type="entry name" value="Hydrolase_4"/>
</dbReference>
<name>A0A0R1K7I5_9LACO</name>
<evidence type="ECO:0000313" key="4">
    <source>
        <dbReference type="EMBL" id="KRK79404.1"/>
    </source>
</evidence>
<dbReference type="SUPFAM" id="SSF53474">
    <property type="entry name" value="alpha/beta-Hydrolases"/>
    <property type="match status" value="1"/>
</dbReference>
<feature type="site" description="Important for substrate specificity" evidence="2">
    <location>
        <position position="113"/>
    </location>
</feature>
<dbReference type="InterPro" id="IPR029058">
    <property type="entry name" value="AB_hydrolase_fold"/>
</dbReference>
<dbReference type="PIRSF" id="PIRSF017388">
    <property type="entry name" value="Esterase_lipase"/>
    <property type="match status" value="1"/>
</dbReference>
<feature type="active site" description="Charge relay system" evidence="1">
    <location>
        <position position="165"/>
    </location>
</feature>
<dbReference type="Pfam" id="PF12146">
    <property type="entry name" value="Hydrolase_4"/>
    <property type="match status" value="1"/>
</dbReference>
<sequence>MRLMGRMLERNNFSAYAPMFMGHGTAEPMDILNLGGPDKWWQQVNDAVDFLKDHGKDEIYAFGLSLGAIFATKAVEEIPEVRAGGVFGSPVLSKDFKNVRDAFMTYAEKAYEIREVSEIEKYENLRTIDSKIDSMLLDIRNTTTSVGNKLAEIDKPYFIGQGMRDKMVDPEAAKRVAQIVKTADFHQYDAGHVLTINRAHKELEGDVLNFLENIEERNA</sequence>
<evidence type="ECO:0000259" key="3">
    <source>
        <dbReference type="Pfam" id="PF12146"/>
    </source>
</evidence>
<feature type="domain" description="Serine aminopeptidase S33" evidence="3">
    <location>
        <begin position="6"/>
        <end position="185"/>
    </location>
</feature>
<dbReference type="GO" id="GO:0052689">
    <property type="term" value="F:carboxylic ester hydrolase activity"/>
    <property type="evidence" value="ECO:0007669"/>
    <property type="project" value="InterPro"/>
</dbReference>
<comment type="caution">
    <text evidence="4">The sequence shown here is derived from an EMBL/GenBank/DDBJ whole genome shotgun (WGS) entry which is preliminary data.</text>
</comment>
<dbReference type="PATRIC" id="fig|1423775.4.peg.1805"/>
<dbReference type="Gene3D" id="3.40.50.1820">
    <property type="entry name" value="alpha/beta hydrolase"/>
    <property type="match status" value="1"/>
</dbReference>
<feature type="active site" description="Charge relay system" evidence="1">
    <location>
        <position position="192"/>
    </location>
</feature>
<protein>
    <submittedName>
        <fullName evidence="4">Carboxylesterase</fullName>
    </submittedName>
</protein>
<accession>A0A0R1K7I5</accession>
<dbReference type="eggNOG" id="COG1647">
    <property type="taxonomic scope" value="Bacteria"/>
</dbReference>
<evidence type="ECO:0000256" key="1">
    <source>
        <dbReference type="PIRSR" id="PIRSR017388-1"/>
    </source>
</evidence>
<organism evidence="4 5">
    <name type="scientific">Companilactobacillus nodensis DSM 19682 = JCM 14932 = NBRC 107160</name>
    <dbReference type="NCBI Taxonomy" id="1423775"/>
    <lineage>
        <taxon>Bacteria</taxon>
        <taxon>Bacillati</taxon>
        <taxon>Bacillota</taxon>
        <taxon>Bacilli</taxon>
        <taxon>Lactobacillales</taxon>
        <taxon>Lactobacillaceae</taxon>
        <taxon>Companilactobacillus</taxon>
    </lineage>
</organism>
<feature type="active site" description="Nucleophile" evidence="1">
    <location>
        <position position="65"/>
    </location>
</feature>
<reference evidence="4 5" key="1">
    <citation type="journal article" date="2015" name="Genome Announc.">
        <title>Expanding the biotechnology potential of lactobacilli through comparative genomics of 213 strains and associated genera.</title>
        <authorList>
            <person name="Sun Z."/>
            <person name="Harris H.M."/>
            <person name="McCann A."/>
            <person name="Guo C."/>
            <person name="Argimon S."/>
            <person name="Zhang W."/>
            <person name="Yang X."/>
            <person name="Jeffery I.B."/>
            <person name="Cooney J.C."/>
            <person name="Kagawa T.F."/>
            <person name="Liu W."/>
            <person name="Song Y."/>
            <person name="Salvetti E."/>
            <person name="Wrobel A."/>
            <person name="Rasinkangas P."/>
            <person name="Parkhill J."/>
            <person name="Rea M.C."/>
            <person name="O'Sullivan O."/>
            <person name="Ritari J."/>
            <person name="Douillard F.P."/>
            <person name="Paul Ross R."/>
            <person name="Yang R."/>
            <person name="Briner A.E."/>
            <person name="Felis G.E."/>
            <person name="de Vos W.M."/>
            <person name="Barrangou R."/>
            <person name="Klaenhammer T.R."/>
            <person name="Caufield P.W."/>
            <person name="Cui Y."/>
            <person name="Zhang H."/>
            <person name="O'Toole P.W."/>
        </authorList>
    </citation>
    <scope>NUCLEOTIDE SEQUENCE [LARGE SCALE GENOMIC DNA]</scope>
    <source>
        <strain evidence="4 5">DSM 19682</strain>
    </source>
</reference>
<dbReference type="InterPro" id="IPR012354">
    <property type="entry name" value="Esterase_lipase"/>
</dbReference>
<dbReference type="Proteomes" id="UP000051248">
    <property type="component" value="Unassembled WGS sequence"/>
</dbReference>
<gene>
    <name evidence="4" type="ORF">FD03_GL001771</name>
</gene>
<evidence type="ECO:0000313" key="5">
    <source>
        <dbReference type="Proteomes" id="UP000051248"/>
    </source>
</evidence>
<keyword evidence="5" id="KW-1185">Reference proteome</keyword>
<proteinExistence type="predicted"/>
<evidence type="ECO:0000256" key="2">
    <source>
        <dbReference type="PIRSR" id="PIRSR017388-3"/>
    </source>
</evidence>